<dbReference type="CDD" id="cd01949">
    <property type="entry name" value="GGDEF"/>
    <property type="match status" value="1"/>
</dbReference>
<dbReference type="SMART" id="SM00052">
    <property type="entry name" value="EAL"/>
    <property type="match status" value="1"/>
</dbReference>
<dbReference type="Gene3D" id="3.20.20.450">
    <property type="entry name" value="EAL domain"/>
    <property type="match status" value="1"/>
</dbReference>
<dbReference type="PANTHER" id="PTHR33121">
    <property type="entry name" value="CYCLIC DI-GMP PHOSPHODIESTERASE PDEF"/>
    <property type="match status" value="1"/>
</dbReference>
<evidence type="ECO:0000259" key="3">
    <source>
        <dbReference type="PROSITE" id="PS50110"/>
    </source>
</evidence>
<dbReference type="PROSITE" id="PS50110">
    <property type="entry name" value="RESPONSE_REGULATORY"/>
    <property type="match status" value="1"/>
</dbReference>
<dbReference type="CDD" id="cd01948">
    <property type="entry name" value="EAL"/>
    <property type="match status" value="1"/>
</dbReference>
<feature type="compositionally biased region" description="Basic and acidic residues" evidence="2">
    <location>
        <begin position="419"/>
        <end position="429"/>
    </location>
</feature>
<evidence type="ECO:0000313" key="7">
    <source>
        <dbReference type="Proteomes" id="UP001227964"/>
    </source>
</evidence>
<dbReference type="CDD" id="cd00156">
    <property type="entry name" value="REC"/>
    <property type="match status" value="1"/>
</dbReference>
<evidence type="ECO:0000259" key="5">
    <source>
        <dbReference type="PROSITE" id="PS50887"/>
    </source>
</evidence>
<dbReference type="RefSeq" id="WP_285391279.1">
    <property type="nucleotide sequence ID" value="NZ_JASSVS010000006.1"/>
</dbReference>
<dbReference type="CDD" id="cd00130">
    <property type="entry name" value="PAS"/>
    <property type="match status" value="1"/>
</dbReference>
<dbReference type="InterPro" id="IPR029787">
    <property type="entry name" value="Nucleotide_cyclase"/>
</dbReference>
<dbReference type="Gene3D" id="3.30.70.270">
    <property type="match status" value="1"/>
</dbReference>
<dbReference type="EMBL" id="JASSVS010000006">
    <property type="protein sequence ID" value="MDL0432122.1"/>
    <property type="molecule type" value="Genomic_DNA"/>
</dbReference>
<evidence type="ECO:0000256" key="2">
    <source>
        <dbReference type="SAM" id="MobiDB-lite"/>
    </source>
</evidence>
<dbReference type="InterPro" id="IPR001789">
    <property type="entry name" value="Sig_transdc_resp-reg_receiver"/>
</dbReference>
<dbReference type="InterPro" id="IPR050706">
    <property type="entry name" value="Cyclic-di-GMP_PDE-like"/>
</dbReference>
<keyword evidence="7" id="KW-1185">Reference proteome</keyword>
<sequence length="695" mass="77920">MQKKNATVHLLILDPSQNDAETLVSLLRNSGKATRAHRITSEEDLEETLKAGNWDLLLARDDVEQEFGPDSALAMIRRMDKDIPFVLLTREFNRERTVAVMKAGAQDTVPFENTDQLVLVVNRELGALDDRRRRRILESHLREAEQRCQLLLESSKDAIAYINDGMHIYANQSYMEFLGYDDIDDLICIPVLDTLTPESQEKYKEFMKSFAESGEDGMTMNCVARRSDDQELNVTMSVSAATYDGEACTQIVIQPEHSDAELEEKIRQISSQDLLTGLFNRQYLMDALGQAIATAGKDNQTGALAYIALDNFMSLKGQVGIAGADLMLGDLASLLKEHTPDNMILARLSDDAFCLLCQPCEEKTMAELCETLCRKVEDHLFDISGRTVQLTLSIGVAAITENAPKAPDLMGRAHTASSELKKKEGHERGNGVMVYNPADHESLDESNSADAIQKALDDNRFRLLFQPIINLRGEGEEHYEAFVRMLNKDDEEVSPYDFLPPVGPSEMAIKIDRWVILQTIKQLSSHRSRGHDTRLFLNVTAETLEDKTFTPWLSVALKAARLPGDSLIFQIREGDANNYMKQAKEFAKAVHELHAKVSICQFGCALNPFNTLKHIDVDYVKIDGSFTEEIQKKDQAKEEVKEMVKSLQSAGKLTIVPLVENASVLATLWQAGVNYIQGYYLQAPVPEMNYDFGDH</sequence>
<name>A0ABT7ID97_9GAMM</name>
<evidence type="ECO:0000256" key="1">
    <source>
        <dbReference type="PROSITE-ProRule" id="PRU00169"/>
    </source>
</evidence>
<dbReference type="InterPro" id="IPR035965">
    <property type="entry name" value="PAS-like_dom_sf"/>
</dbReference>
<gene>
    <name evidence="6" type="ORF">QPM17_13325</name>
</gene>
<dbReference type="Gene3D" id="3.40.50.2300">
    <property type="match status" value="1"/>
</dbReference>
<dbReference type="Pfam" id="PF13188">
    <property type="entry name" value="PAS_8"/>
    <property type="match status" value="1"/>
</dbReference>
<dbReference type="PROSITE" id="PS50883">
    <property type="entry name" value="EAL"/>
    <property type="match status" value="1"/>
</dbReference>
<feature type="domain" description="GGDEF" evidence="5">
    <location>
        <begin position="300"/>
        <end position="437"/>
    </location>
</feature>
<evidence type="ECO:0000259" key="4">
    <source>
        <dbReference type="PROSITE" id="PS50883"/>
    </source>
</evidence>
<dbReference type="NCBIfam" id="TIGR00229">
    <property type="entry name" value="sensory_box"/>
    <property type="match status" value="1"/>
</dbReference>
<dbReference type="InterPro" id="IPR000160">
    <property type="entry name" value="GGDEF_dom"/>
</dbReference>
<dbReference type="InterPro" id="IPR001633">
    <property type="entry name" value="EAL_dom"/>
</dbReference>
<dbReference type="InterPro" id="IPR035919">
    <property type="entry name" value="EAL_sf"/>
</dbReference>
<dbReference type="NCBIfam" id="TIGR00254">
    <property type="entry name" value="GGDEF"/>
    <property type="match status" value="1"/>
</dbReference>
<dbReference type="SUPFAM" id="SSF55073">
    <property type="entry name" value="Nucleotide cyclase"/>
    <property type="match status" value="1"/>
</dbReference>
<dbReference type="InterPro" id="IPR043128">
    <property type="entry name" value="Rev_trsase/Diguanyl_cyclase"/>
</dbReference>
<reference evidence="6 7" key="1">
    <citation type="submission" date="2023-06" db="EMBL/GenBank/DDBJ databases">
        <title>Marinobacter azerbaijanicus a moderately halophilic, isolated from Urmia Lake in Azerbaijan region of Iran.</title>
        <authorList>
            <person name="Sanchez-Porro C."/>
            <person name="Aghdam E.M."/>
            <person name="Saheb S.M."/>
            <person name="Tarhriz V."/>
            <person name="Kazemi E."/>
            <person name="Ammozegar M.A."/>
            <person name="Ventosa A."/>
            <person name="Hejazi M.S."/>
        </authorList>
    </citation>
    <scope>NUCLEOTIDE SEQUENCE [LARGE SCALE GENOMIC DNA]</scope>
    <source>
        <strain evidence="6 7">TBZ242</strain>
    </source>
</reference>
<dbReference type="InterPro" id="IPR011006">
    <property type="entry name" value="CheY-like_superfamily"/>
</dbReference>
<comment type="caution">
    <text evidence="6">The sequence shown here is derived from an EMBL/GenBank/DDBJ whole genome shotgun (WGS) entry which is preliminary data.</text>
</comment>
<dbReference type="Proteomes" id="UP001227964">
    <property type="component" value="Unassembled WGS sequence"/>
</dbReference>
<dbReference type="SUPFAM" id="SSF52172">
    <property type="entry name" value="CheY-like"/>
    <property type="match status" value="1"/>
</dbReference>
<feature type="domain" description="EAL" evidence="4">
    <location>
        <begin position="445"/>
        <end position="695"/>
    </location>
</feature>
<accession>A0ABT7ID97</accession>
<dbReference type="SMART" id="SM00267">
    <property type="entry name" value="GGDEF"/>
    <property type="match status" value="1"/>
</dbReference>
<dbReference type="Gene3D" id="3.30.450.20">
    <property type="entry name" value="PAS domain"/>
    <property type="match status" value="1"/>
</dbReference>
<dbReference type="Pfam" id="PF00563">
    <property type="entry name" value="EAL"/>
    <property type="match status" value="1"/>
</dbReference>
<dbReference type="PROSITE" id="PS50887">
    <property type="entry name" value="GGDEF"/>
    <property type="match status" value="1"/>
</dbReference>
<evidence type="ECO:0000313" key="6">
    <source>
        <dbReference type="EMBL" id="MDL0432122.1"/>
    </source>
</evidence>
<dbReference type="SUPFAM" id="SSF141868">
    <property type="entry name" value="EAL domain-like"/>
    <property type="match status" value="1"/>
</dbReference>
<dbReference type="PANTHER" id="PTHR33121:SF23">
    <property type="entry name" value="CYCLIC DI-GMP PHOSPHODIESTERASE PDEB"/>
    <property type="match status" value="1"/>
</dbReference>
<dbReference type="InterPro" id="IPR000014">
    <property type="entry name" value="PAS"/>
</dbReference>
<proteinExistence type="predicted"/>
<dbReference type="Pfam" id="PF00990">
    <property type="entry name" value="GGDEF"/>
    <property type="match status" value="1"/>
</dbReference>
<dbReference type="SUPFAM" id="SSF55785">
    <property type="entry name" value="PYP-like sensor domain (PAS domain)"/>
    <property type="match status" value="1"/>
</dbReference>
<feature type="domain" description="Response regulatory" evidence="3">
    <location>
        <begin position="9"/>
        <end position="126"/>
    </location>
</feature>
<protein>
    <submittedName>
        <fullName evidence="6">EAL domain-containing protein</fullName>
    </submittedName>
</protein>
<feature type="region of interest" description="Disordered" evidence="2">
    <location>
        <begin position="407"/>
        <end position="431"/>
    </location>
</feature>
<comment type="caution">
    <text evidence="1">Lacks conserved residue(s) required for the propagation of feature annotation.</text>
</comment>
<organism evidence="6 7">
    <name type="scientific">Marinobacter azerbaijanicus</name>
    <dbReference type="NCBI Taxonomy" id="3050455"/>
    <lineage>
        <taxon>Bacteria</taxon>
        <taxon>Pseudomonadati</taxon>
        <taxon>Pseudomonadota</taxon>
        <taxon>Gammaproteobacteria</taxon>
        <taxon>Pseudomonadales</taxon>
        <taxon>Marinobacteraceae</taxon>
        <taxon>Marinobacter</taxon>
    </lineage>
</organism>